<dbReference type="AlphaFoldDB" id="A0A8S1SV08"/>
<dbReference type="PROSITE" id="PS51293">
    <property type="entry name" value="SANT"/>
    <property type="match status" value="1"/>
</dbReference>
<dbReference type="Proteomes" id="UP000683925">
    <property type="component" value="Unassembled WGS sequence"/>
</dbReference>
<dbReference type="OrthoDB" id="2143914at2759"/>
<dbReference type="InterPro" id="IPR017930">
    <property type="entry name" value="Myb_dom"/>
</dbReference>
<dbReference type="InterPro" id="IPR001005">
    <property type="entry name" value="SANT/Myb"/>
</dbReference>
<feature type="domain" description="Myb-like" evidence="5">
    <location>
        <begin position="10"/>
        <end position="52"/>
    </location>
</feature>
<dbReference type="GO" id="GO:0042795">
    <property type="term" value="P:snRNA transcription by RNA polymerase II"/>
    <property type="evidence" value="ECO:0007669"/>
    <property type="project" value="TreeGrafter"/>
</dbReference>
<dbReference type="Pfam" id="PF00249">
    <property type="entry name" value="Myb_DNA-binding"/>
    <property type="match status" value="2"/>
</dbReference>
<protein>
    <submittedName>
        <fullName evidence="8">Uncharacterized protein</fullName>
    </submittedName>
</protein>
<dbReference type="PROSITE" id="PS51294">
    <property type="entry name" value="HTH_MYB"/>
    <property type="match status" value="1"/>
</dbReference>
<reference evidence="8" key="1">
    <citation type="submission" date="2021-01" db="EMBL/GenBank/DDBJ databases">
        <authorList>
            <consortium name="Genoscope - CEA"/>
            <person name="William W."/>
        </authorList>
    </citation>
    <scope>NUCLEOTIDE SEQUENCE</scope>
</reference>
<evidence type="ECO:0000313" key="8">
    <source>
        <dbReference type="EMBL" id="CAD8142997.1"/>
    </source>
</evidence>
<proteinExistence type="predicted"/>
<dbReference type="Pfam" id="PF13921">
    <property type="entry name" value="Myb_DNA-bind_6"/>
    <property type="match status" value="1"/>
</dbReference>
<dbReference type="OMA" id="HNQIQNR"/>
<evidence type="ECO:0000256" key="3">
    <source>
        <dbReference type="ARBA" id="ARBA00023163"/>
    </source>
</evidence>
<evidence type="ECO:0000259" key="5">
    <source>
        <dbReference type="PROSITE" id="PS50090"/>
    </source>
</evidence>
<dbReference type="InterPro" id="IPR051575">
    <property type="entry name" value="Myb-like_DNA-bd"/>
</dbReference>
<dbReference type="GO" id="GO:0019185">
    <property type="term" value="C:snRNA-activating protein complex"/>
    <property type="evidence" value="ECO:0007669"/>
    <property type="project" value="TreeGrafter"/>
</dbReference>
<evidence type="ECO:0000313" key="9">
    <source>
        <dbReference type="Proteomes" id="UP000683925"/>
    </source>
</evidence>
<feature type="domain" description="Myb-like" evidence="5">
    <location>
        <begin position="60"/>
        <end position="102"/>
    </location>
</feature>
<organism evidence="8 9">
    <name type="scientific">Paramecium octaurelia</name>
    <dbReference type="NCBI Taxonomy" id="43137"/>
    <lineage>
        <taxon>Eukaryota</taxon>
        <taxon>Sar</taxon>
        <taxon>Alveolata</taxon>
        <taxon>Ciliophora</taxon>
        <taxon>Intramacronucleata</taxon>
        <taxon>Oligohymenophorea</taxon>
        <taxon>Peniculida</taxon>
        <taxon>Parameciidae</taxon>
        <taxon>Paramecium</taxon>
    </lineage>
</organism>
<evidence type="ECO:0000256" key="4">
    <source>
        <dbReference type="ARBA" id="ARBA00023242"/>
    </source>
</evidence>
<dbReference type="PANTHER" id="PTHR46621:SF1">
    <property type="entry name" value="SNRNA-ACTIVATING PROTEIN COMPLEX SUBUNIT 4"/>
    <property type="match status" value="1"/>
</dbReference>
<evidence type="ECO:0000256" key="2">
    <source>
        <dbReference type="ARBA" id="ARBA00023125"/>
    </source>
</evidence>
<dbReference type="GO" id="GO:0001006">
    <property type="term" value="F:RNA polymerase III type 3 promoter sequence-specific DNA binding"/>
    <property type="evidence" value="ECO:0007669"/>
    <property type="project" value="TreeGrafter"/>
</dbReference>
<evidence type="ECO:0000256" key="1">
    <source>
        <dbReference type="ARBA" id="ARBA00023015"/>
    </source>
</evidence>
<dbReference type="GO" id="GO:0042796">
    <property type="term" value="P:snRNA transcription by RNA polymerase III"/>
    <property type="evidence" value="ECO:0007669"/>
    <property type="project" value="TreeGrafter"/>
</dbReference>
<keyword evidence="2" id="KW-0238">DNA-binding</keyword>
<dbReference type="GO" id="GO:0000978">
    <property type="term" value="F:RNA polymerase II cis-regulatory region sequence-specific DNA binding"/>
    <property type="evidence" value="ECO:0007669"/>
    <property type="project" value="TreeGrafter"/>
</dbReference>
<keyword evidence="4" id="KW-0539">Nucleus</keyword>
<accession>A0A8S1SV08</accession>
<dbReference type="InterPro" id="IPR017884">
    <property type="entry name" value="SANT_dom"/>
</dbReference>
<keyword evidence="1" id="KW-0805">Transcription regulation</keyword>
<comment type="caution">
    <text evidence="8">The sequence shown here is derived from an EMBL/GenBank/DDBJ whole genome shotgun (WGS) entry which is preliminary data.</text>
</comment>
<evidence type="ECO:0000259" key="6">
    <source>
        <dbReference type="PROSITE" id="PS51293"/>
    </source>
</evidence>
<dbReference type="CDD" id="cd00167">
    <property type="entry name" value="SANT"/>
    <property type="match status" value="1"/>
</dbReference>
<dbReference type="PROSITE" id="PS50090">
    <property type="entry name" value="MYB_LIKE"/>
    <property type="match status" value="2"/>
</dbReference>
<feature type="domain" description="HTH myb-type" evidence="7">
    <location>
        <begin position="1"/>
        <end position="56"/>
    </location>
</feature>
<evidence type="ECO:0000259" key="7">
    <source>
        <dbReference type="PROSITE" id="PS51294"/>
    </source>
</evidence>
<keyword evidence="3" id="KW-0804">Transcription</keyword>
<dbReference type="PANTHER" id="PTHR46621">
    <property type="entry name" value="SNRNA-ACTIVATING PROTEIN COMPLEX SUBUNIT 4"/>
    <property type="match status" value="1"/>
</dbReference>
<dbReference type="EMBL" id="CAJJDP010000014">
    <property type="protein sequence ID" value="CAD8142997.1"/>
    <property type="molecule type" value="Genomic_DNA"/>
</dbReference>
<keyword evidence="9" id="KW-1185">Reference proteome</keyword>
<name>A0A8S1SV08_PAROT</name>
<sequence length="314" mass="37710">MKKVQPGRTWTKQEDNQLLQGVEIYGRDWDKIAKVMNIKSKPLLEERYKNLINQKPKPIWELNEDILLLQMVDKLGKDWEMVQKVVKTKDIASCKRRFAKIRDSCLNLEGEDKDLVLLNQYWYKEDEEMLLFLYELYNGDWSEIFKRIPERYPKYIQDQFKQKGLANQLHKWNNEKDARLLAYAFYGIPFSNFEQETGFSVPQCEERLKKLLYKISKSLQQPKKTKEQQQFDEIMQFSETKRKPNRSNETNSMNQIDNQQQLNYYSEFQAALNQSKHQKQNQIQNRIAQKLELETEYQNDDDFGIVLDEDFVSD</sequence>
<gene>
    <name evidence="8" type="ORF">POCTA_138.1.T0140265</name>
</gene>
<feature type="domain" description="SANT" evidence="6">
    <location>
        <begin position="5"/>
        <end position="56"/>
    </location>
</feature>
<dbReference type="SMART" id="SM00717">
    <property type="entry name" value="SANT"/>
    <property type="match status" value="3"/>
</dbReference>